<protein>
    <submittedName>
        <fullName evidence="1">Uncharacterized protein</fullName>
    </submittedName>
</protein>
<dbReference type="STRING" id="515622.bpr_I1762"/>
<sequence length="255" mass="29897">MKLNDINFLCQSTEKEISNLRKELSKCPQGTLVICNINGKNRYYHQKKNADGSYSRHYLGKDNIGLARHLARKTYIKNKLLDLENELKSIRRYLSVRKKTDYKQLLTKDSIYRELFAYDSWEYEPYDKSTSHPEALIIQAPKGDIVRSKSEALIANALYDRGIPYRYECGLDLGDYIIHPDFTVKKVGSGEIIIWEHFGKVDDPEYFQKNVVWKLKKYIENGYIPGKNLIITWETKNTPLSIEEVSKMIEHYIEE</sequence>
<dbReference type="Proteomes" id="UP000001299">
    <property type="component" value="Chromosome 1"/>
</dbReference>
<proteinExistence type="predicted"/>
<keyword evidence="2" id="KW-1185">Reference proteome</keyword>
<evidence type="ECO:0000313" key="2">
    <source>
        <dbReference type="Proteomes" id="UP000001299"/>
    </source>
</evidence>
<dbReference type="RefSeq" id="WP_013281152.1">
    <property type="nucleotide sequence ID" value="NC_014387.1"/>
</dbReference>
<evidence type="ECO:0000313" key="1">
    <source>
        <dbReference type="EMBL" id="ADL34498.1"/>
    </source>
</evidence>
<dbReference type="KEGG" id="bpb:bpr_I1762"/>
<dbReference type="HOGENOM" id="CLU_090271_0_0_9"/>
<gene>
    <name evidence="1" type="ordered locus">bpr_I1762</name>
</gene>
<accession>E0RV79</accession>
<dbReference type="eggNOG" id="COG0507">
    <property type="taxonomic scope" value="Bacteria"/>
</dbReference>
<reference evidence="1 2" key="1">
    <citation type="journal article" date="2010" name="PLoS ONE">
        <title>The glycobiome of the rumen bacterium Butyrivibrio proteoclasticus B316(T) highlights adaptation to a polysaccharide-rich environment.</title>
        <authorList>
            <person name="Kelly W.J."/>
            <person name="Leahy S.C."/>
            <person name="Altermann E."/>
            <person name="Yeoman C.J."/>
            <person name="Dunne J.C."/>
            <person name="Kong Z."/>
            <person name="Pacheco D.M."/>
            <person name="Li D."/>
            <person name="Noel S.J."/>
            <person name="Moon C.D."/>
            <person name="Cookson A.L."/>
            <person name="Attwood G.T."/>
        </authorList>
    </citation>
    <scope>NUCLEOTIDE SEQUENCE [LARGE SCALE GENOMIC DNA]</scope>
    <source>
        <strain evidence="2">ATCC 51982 / DSM 14932 / B316</strain>
    </source>
</reference>
<organism evidence="1 2">
    <name type="scientific">Butyrivibrio proteoclasticus (strain ATCC 51982 / DSM 14932 / B316)</name>
    <name type="common">Clostridium proteoclasticum</name>
    <dbReference type="NCBI Taxonomy" id="515622"/>
    <lineage>
        <taxon>Bacteria</taxon>
        <taxon>Bacillati</taxon>
        <taxon>Bacillota</taxon>
        <taxon>Clostridia</taxon>
        <taxon>Lachnospirales</taxon>
        <taxon>Lachnospiraceae</taxon>
        <taxon>Butyrivibrio</taxon>
    </lineage>
</organism>
<dbReference type="AlphaFoldDB" id="E0RV79"/>
<name>E0RV79_BUTPB</name>
<dbReference type="EMBL" id="CP001810">
    <property type="protein sequence ID" value="ADL34498.1"/>
    <property type="molecule type" value="Genomic_DNA"/>
</dbReference>